<accession>A0A7R9HE12</accession>
<reference evidence="3" key="1">
    <citation type="submission" date="2020-11" db="EMBL/GenBank/DDBJ databases">
        <authorList>
            <person name="Tran Van P."/>
        </authorList>
    </citation>
    <scope>NUCLEOTIDE SEQUENCE</scope>
</reference>
<name>A0A7R9HE12_TIMCR</name>
<dbReference type="PANTHER" id="PTHR11559">
    <property type="entry name" value="CARBOXYLESTERASE"/>
    <property type="match status" value="1"/>
</dbReference>
<gene>
    <name evidence="3" type="ORF">TCEB3V08_LOCUS12559</name>
</gene>
<dbReference type="Gene3D" id="3.40.50.1820">
    <property type="entry name" value="alpha/beta hydrolase"/>
    <property type="match status" value="1"/>
</dbReference>
<protein>
    <recommendedName>
        <fullName evidence="2">Carboxylesterase type B domain-containing protein</fullName>
    </recommendedName>
</protein>
<dbReference type="SUPFAM" id="SSF53474">
    <property type="entry name" value="alpha/beta-Hydrolases"/>
    <property type="match status" value="1"/>
</dbReference>
<dbReference type="Pfam" id="PF00135">
    <property type="entry name" value="COesterase"/>
    <property type="match status" value="1"/>
</dbReference>
<evidence type="ECO:0000256" key="1">
    <source>
        <dbReference type="ARBA" id="ARBA00023180"/>
    </source>
</evidence>
<dbReference type="AlphaFoldDB" id="A0A7R9HE12"/>
<dbReference type="InterPro" id="IPR002018">
    <property type="entry name" value="CarbesteraseB"/>
</dbReference>
<sequence>MLARTANEEGTGVQAPVTVVTKQGTLRGDTQTSKYSDNTFYSFKGVPYAKPPLGDLRFKSASVQAPQDPEPWEGVKDALKEAAYCKQAGDRGSEDCLVLNVYTPNLPSDDTSDVYCLSASIRCH</sequence>
<dbReference type="InterPro" id="IPR050309">
    <property type="entry name" value="Type-B_Carboxylest/Lipase"/>
</dbReference>
<feature type="domain" description="Carboxylesterase type B" evidence="2">
    <location>
        <begin position="18"/>
        <end position="106"/>
    </location>
</feature>
<proteinExistence type="predicted"/>
<dbReference type="EMBL" id="OC326709">
    <property type="protein sequence ID" value="CAD7415844.1"/>
    <property type="molecule type" value="Genomic_DNA"/>
</dbReference>
<dbReference type="InterPro" id="IPR029058">
    <property type="entry name" value="AB_hydrolase_fold"/>
</dbReference>
<keyword evidence="1" id="KW-0325">Glycoprotein</keyword>
<evidence type="ECO:0000313" key="3">
    <source>
        <dbReference type="EMBL" id="CAD7415844.1"/>
    </source>
</evidence>
<evidence type="ECO:0000259" key="2">
    <source>
        <dbReference type="Pfam" id="PF00135"/>
    </source>
</evidence>
<organism evidence="3">
    <name type="scientific">Timema cristinae</name>
    <name type="common">Walking stick</name>
    <dbReference type="NCBI Taxonomy" id="61476"/>
    <lineage>
        <taxon>Eukaryota</taxon>
        <taxon>Metazoa</taxon>
        <taxon>Ecdysozoa</taxon>
        <taxon>Arthropoda</taxon>
        <taxon>Hexapoda</taxon>
        <taxon>Insecta</taxon>
        <taxon>Pterygota</taxon>
        <taxon>Neoptera</taxon>
        <taxon>Polyneoptera</taxon>
        <taxon>Phasmatodea</taxon>
        <taxon>Timematodea</taxon>
        <taxon>Timematoidea</taxon>
        <taxon>Timematidae</taxon>
        <taxon>Timema</taxon>
    </lineage>
</organism>